<comment type="caution">
    <text evidence="4">The sequence shown here is derived from an EMBL/GenBank/DDBJ whole genome shotgun (WGS) entry which is preliminary data.</text>
</comment>
<sequence>PPPPEIDPNESIYRVREILDSRRRGGRLQYLVGWEGYGPQERSWVDRDDILDPSLLSDFHQLHPDRPAPRGRGHPRRCRGGGGTVTETPATPTSPVTPATYTCS</sequence>
<dbReference type="SUPFAM" id="SSF54160">
    <property type="entry name" value="Chromo domain-like"/>
    <property type="match status" value="1"/>
</dbReference>
<feature type="region of interest" description="Disordered" evidence="2">
    <location>
        <begin position="58"/>
        <end position="104"/>
    </location>
</feature>
<protein>
    <recommendedName>
        <fullName evidence="3">Chromo domain-containing protein</fullName>
    </recommendedName>
</protein>
<gene>
    <name evidence="4" type="ORF">M9458_014924</name>
</gene>
<dbReference type="SMART" id="SM00298">
    <property type="entry name" value="CHROMO"/>
    <property type="match status" value="1"/>
</dbReference>
<evidence type="ECO:0000256" key="1">
    <source>
        <dbReference type="ARBA" id="ARBA00004123"/>
    </source>
</evidence>
<dbReference type="PROSITE" id="PS50013">
    <property type="entry name" value="CHROMO_2"/>
    <property type="match status" value="1"/>
</dbReference>
<evidence type="ECO:0000313" key="4">
    <source>
        <dbReference type="EMBL" id="KAL0187825.1"/>
    </source>
</evidence>
<reference evidence="4 5" key="1">
    <citation type="submission" date="2024-05" db="EMBL/GenBank/DDBJ databases">
        <title>Genome sequencing and assembly of Indian major carp, Cirrhinus mrigala (Hamilton, 1822).</title>
        <authorList>
            <person name="Mohindra V."/>
            <person name="Chowdhury L.M."/>
            <person name="Lal K."/>
            <person name="Jena J.K."/>
        </authorList>
    </citation>
    <scope>NUCLEOTIDE SEQUENCE [LARGE SCALE GENOMIC DNA]</scope>
    <source>
        <strain evidence="4">CM1030</strain>
        <tissue evidence="4">Blood</tissue>
    </source>
</reference>
<dbReference type="InterPro" id="IPR023780">
    <property type="entry name" value="Chromo_domain"/>
</dbReference>
<feature type="compositionally biased region" description="Low complexity" evidence="2">
    <location>
        <begin position="85"/>
        <end position="104"/>
    </location>
</feature>
<name>A0ABD0QQ02_CIRMR</name>
<dbReference type="InterPro" id="IPR000953">
    <property type="entry name" value="Chromo/chromo_shadow_dom"/>
</dbReference>
<dbReference type="Proteomes" id="UP001529510">
    <property type="component" value="Unassembled WGS sequence"/>
</dbReference>
<proteinExistence type="predicted"/>
<feature type="non-terminal residue" evidence="4">
    <location>
        <position position="1"/>
    </location>
</feature>
<feature type="compositionally biased region" description="Basic residues" evidence="2">
    <location>
        <begin position="69"/>
        <end position="79"/>
    </location>
</feature>
<evidence type="ECO:0000313" key="5">
    <source>
        <dbReference type="Proteomes" id="UP001529510"/>
    </source>
</evidence>
<comment type="subcellular location">
    <subcellularLocation>
        <location evidence="1">Nucleus</location>
    </subcellularLocation>
</comment>
<dbReference type="Pfam" id="PF00385">
    <property type="entry name" value="Chromo"/>
    <property type="match status" value="1"/>
</dbReference>
<feature type="non-terminal residue" evidence="4">
    <location>
        <position position="104"/>
    </location>
</feature>
<dbReference type="Gene3D" id="2.40.50.40">
    <property type="match status" value="1"/>
</dbReference>
<evidence type="ECO:0000256" key="2">
    <source>
        <dbReference type="SAM" id="MobiDB-lite"/>
    </source>
</evidence>
<accession>A0ABD0QQ02</accession>
<dbReference type="GO" id="GO:0005634">
    <property type="term" value="C:nucleus"/>
    <property type="evidence" value="ECO:0007669"/>
    <property type="project" value="UniProtKB-SubCell"/>
</dbReference>
<dbReference type="InterPro" id="IPR016197">
    <property type="entry name" value="Chromo-like_dom_sf"/>
</dbReference>
<organism evidence="4 5">
    <name type="scientific">Cirrhinus mrigala</name>
    <name type="common">Mrigala</name>
    <dbReference type="NCBI Taxonomy" id="683832"/>
    <lineage>
        <taxon>Eukaryota</taxon>
        <taxon>Metazoa</taxon>
        <taxon>Chordata</taxon>
        <taxon>Craniata</taxon>
        <taxon>Vertebrata</taxon>
        <taxon>Euteleostomi</taxon>
        <taxon>Actinopterygii</taxon>
        <taxon>Neopterygii</taxon>
        <taxon>Teleostei</taxon>
        <taxon>Ostariophysi</taxon>
        <taxon>Cypriniformes</taxon>
        <taxon>Cyprinidae</taxon>
        <taxon>Labeoninae</taxon>
        <taxon>Labeonini</taxon>
        <taxon>Cirrhinus</taxon>
    </lineage>
</organism>
<dbReference type="AlphaFoldDB" id="A0ABD0QQ02"/>
<feature type="domain" description="Chromo" evidence="3">
    <location>
        <begin position="13"/>
        <end position="71"/>
    </location>
</feature>
<evidence type="ECO:0000259" key="3">
    <source>
        <dbReference type="PROSITE" id="PS50013"/>
    </source>
</evidence>
<dbReference type="EMBL" id="JAMKFB020000007">
    <property type="protein sequence ID" value="KAL0187825.1"/>
    <property type="molecule type" value="Genomic_DNA"/>
</dbReference>
<keyword evidence="5" id="KW-1185">Reference proteome</keyword>